<dbReference type="HOGENOM" id="CLU_747467_0_0_0"/>
<dbReference type="EMBL" id="LN824141">
    <property type="protein sequence ID" value="CEP78194.1"/>
    <property type="molecule type" value="Genomic_DNA"/>
</dbReference>
<dbReference type="PATRIC" id="fig|1006576.9.peg.875"/>
<dbReference type="KEGG" id="dtn:DTL3_0890"/>
<keyword evidence="2" id="KW-1185">Reference proteome</keyword>
<sequence>MGLVYDGPASFFNDIFYLVYKYADISIPPDPNYPTLKIKYEDGYFDVEYLGQKESASFENIESVIHNLINEYQKSIFVIAENSLIITPEGTRTSGFLPWDKKITVDLMVGDIIFTHEFTPPLGEFIINIPTRWIDLEITGLNSAKVNGVDLDLPTKISVPPSKVLIEYGFEKIELDLTNYSEQIYSVDLQRQDLYKSVETKIKKVFELESGIYFYGTPISVWIPKKGEPIVTKSRFYCDYGDMEEKSKTYYIDGEIVFAYEKEKTVYLISSSGHFFTLGNKTLNKDFGRSPLSIVLTSNYIQVTTFGLENYKIDFSGGIYKQGNAFNVLLDLPDYSVKEVYNIQDYTIEVKDNIINIYNNKREITDNAAQ</sequence>
<evidence type="ECO:0000313" key="1">
    <source>
        <dbReference type="EMBL" id="CEP78194.1"/>
    </source>
</evidence>
<reference evidence="2" key="1">
    <citation type="submission" date="2014-11" db="EMBL/GenBank/DDBJ databases">
        <authorList>
            <person name="Wibberg D."/>
        </authorList>
    </citation>
    <scope>NUCLEOTIDE SEQUENCE [LARGE SCALE GENOMIC DNA]</scope>
    <source>
        <strain evidence="2">L3</strain>
    </source>
</reference>
<gene>
    <name evidence="1" type="ORF">DTL3_0890</name>
</gene>
<name>A0A0C7P2N0_DEFTU</name>
<accession>A0A0C7P2N0</accession>
<dbReference type="Proteomes" id="UP000032809">
    <property type="component" value="Chromosome I"/>
</dbReference>
<organism evidence="1 2">
    <name type="scientific">Defluviitoga tunisiensis</name>
    <dbReference type="NCBI Taxonomy" id="1006576"/>
    <lineage>
        <taxon>Bacteria</taxon>
        <taxon>Thermotogati</taxon>
        <taxon>Thermotogota</taxon>
        <taxon>Thermotogae</taxon>
        <taxon>Petrotogales</taxon>
        <taxon>Petrotogaceae</taxon>
        <taxon>Defluviitoga</taxon>
    </lineage>
</organism>
<evidence type="ECO:0000313" key="2">
    <source>
        <dbReference type="Proteomes" id="UP000032809"/>
    </source>
</evidence>
<dbReference type="STRING" id="1006576.DTL3_0890"/>
<protein>
    <submittedName>
        <fullName evidence="1">Uncharacterized protein</fullName>
    </submittedName>
</protein>
<dbReference type="AlphaFoldDB" id="A0A0C7P2N0"/>
<dbReference type="OrthoDB" id="49558at2"/>
<proteinExistence type="predicted"/>